<accession>A0AAN8TJE8</accession>
<comment type="caution">
    <text evidence="1">The sequence shown here is derived from an EMBL/GenBank/DDBJ whole genome shotgun (WGS) entry which is preliminary data.</text>
</comment>
<reference evidence="1 2" key="1">
    <citation type="submission" date="2024-02" db="EMBL/GenBank/DDBJ databases">
        <title>de novo genome assembly of Solanum bulbocastanum strain 11H21.</title>
        <authorList>
            <person name="Hosaka A.J."/>
        </authorList>
    </citation>
    <scope>NUCLEOTIDE SEQUENCE [LARGE SCALE GENOMIC DNA]</scope>
    <source>
        <tissue evidence="1">Young leaves</tissue>
    </source>
</reference>
<dbReference type="Proteomes" id="UP001371456">
    <property type="component" value="Unassembled WGS sequence"/>
</dbReference>
<dbReference type="AlphaFoldDB" id="A0AAN8TJE8"/>
<sequence>MQLSSLPDGEDNNYKGVGFARAGGSGIPALHVRDPIQSAHWQELAPNGRFMFSKILGLRFGVTRSHGKR</sequence>
<keyword evidence="2" id="KW-1185">Reference proteome</keyword>
<gene>
    <name evidence="1" type="ORF">RDI58_014857</name>
</gene>
<organism evidence="1 2">
    <name type="scientific">Solanum bulbocastanum</name>
    <name type="common">Wild potato</name>
    <dbReference type="NCBI Taxonomy" id="147425"/>
    <lineage>
        <taxon>Eukaryota</taxon>
        <taxon>Viridiplantae</taxon>
        <taxon>Streptophyta</taxon>
        <taxon>Embryophyta</taxon>
        <taxon>Tracheophyta</taxon>
        <taxon>Spermatophyta</taxon>
        <taxon>Magnoliopsida</taxon>
        <taxon>eudicotyledons</taxon>
        <taxon>Gunneridae</taxon>
        <taxon>Pentapetalae</taxon>
        <taxon>asterids</taxon>
        <taxon>lamiids</taxon>
        <taxon>Solanales</taxon>
        <taxon>Solanaceae</taxon>
        <taxon>Solanoideae</taxon>
        <taxon>Solaneae</taxon>
        <taxon>Solanum</taxon>
    </lineage>
</organism>
<evidence type="ECO:0000313" key="1">
    <source>
        <dbReference type="EMBL" id="KAK6786332.1"/>
    </source>
</evidence>
<evidence type="ECO:0000313" key="2">
    <source>
        <dbReference type="Proteomes" id="UP001371456"/>
    </source>
</evidence>
<name>A0AAN8TJE8_SOLBU</name>
<protein>
    <submittedName>
        <fullName evidence="1">Uncharacterized protein</fullName>
    </submittedName>
</protein>
<dbReference type="EMBL" id="JBANQN010000006">
    <property type="protein sequence ID" value="KAK6786332.1"/>
    <property type="molecule type" value="Genomic_DNA"/>
</dbReference>
<proteinExistence type="predicted"/>